<keyword evidence="7" id="KW-0464">Manganese</keyword>
<dbReference type="AlphaFoldDB" id="A0A423SKT6"/>
<dbReference type="Proteomes" id="UP000283509">
    <property type="component" value="Unassembled WGS sequence"/>
</dbReference>
<dbReference type="OrthoDB" id="1695362at2759"/>
<accession>A0A423SKT6</accession>
<dbReference type="InterPro" id="IPR039121">
    <property type="entry name" value="NUDT19"/>
</dbReference>
<evidence type="ECO:0000256" key="5">
    <source>
        <dbReference type="ARBA" id="ARBA00022801"/>
    </source>
</evidence>
<evidence type="ECO:0000256" key="1">
    <source>
        <dbReference type="ARBA" id="ARBA00001936"/>
    </source>
</evidence>
<evidence type="ECO:0000256" key="3">
    <source>
        <dbReference type="ARBA" id="ARBA00005582"/>
    </source>
</evidence>
<evidence type="ECO:0000256" key="6">
    <source>
        <dbReference type="ARBA" id="ARBA00022842"/>
    </source>
</evidence>
<protein>
    <submittedName>
        <fullName evidence="8">Putative nucleoside diphosphate-linked moiety X motif 19, mitochondrial-like</fullName>
    </submittedName>
</protein>
<dbReference type="EMBL" id="QCYY01003199">
    <property type="protein sequence ID" value="ROT64744.1"/>
    <property type="molecule type" value="Genomic_DNA"/>
</dbReference>
<keyword evidence="6" id="KW-0460">Magnesium</keyword>
<sequence>MSSRRFDTIFFITFVDSLPELNHDDKEISEIQTSSLSSILKQWNNGDLWLPPPQLYEISRFLQFSHFDTMKSFAQERSKKGLERYLPVRVNTNNGVISILPGDDLYPETPDLYGEEDIQSIDASLEELRQNAQCLHRMELKSRHNCQIAMNISPKNGQVKPADFADLFEDSKL</sequence>
<dbReference type="STRING" id="6689.A0A423SKT6"/>
<keyword evidence="9" id="KW-1185">Reference proteome</keyword>
<comment type="similarity">
    <text evidence="3">Belongs to the Nudix hydrolase family.</text>
</comment>
<keyword evidence="5" id="KW-0378">Hydrolase</keyword>
<dbReference type="PANTHER" id="PTHR12318">
    <property type="entry name" value="TESTOSTERONE-REGULATED PROTEIN RP2"/>
    <property type="match status" value="1"/>
</dbReference>
<organism evidence="8 9">
    <name type="scientific">Penaeus vannamei</name>
    <name type="common">Whiteleg shrimp</name>
    <name type="synonym">Litopenaeus vannamei</name>
    <dbReference type="NCBI Taxonomy" id="6689"/>
    <lineage>
        <taxon>Eukaryota</taxon>
        <taxon>Metazoa</taxon>
        <taxon>Ecdysozoa</taxon>
        <taxon>Arthropoda</taxon>
        <taxon>Crustacea</taxon>
        <taxon>Multicrustacea</taxon>
        <taxon>Malacostraca</taxon>
        <taxon>Eumalacostraca</taxon>
        <taxon>Eucarida</taxon>
        <taxon>Decapoda</taxon>
        <taxon>Dendrobranchiata</taxon>
        <taxon>Penaeoidea</taxon>
        <taxon>Penaeidae</taxon>
        <taxon>Penaeus</taxon>
    </lineage>
</organism>
<dbReference type="Gene3D" id="3.90.79.10">
    <property type="entry name" value="Nucleoside Triphosphate Pyrophosphohydrolase"/>
    <property type="match status" value="1"/>
</dbReference>
<reference evidence="8 9" key="2">
    <citation type="submission" date="2019-01" db="EMBL/GenBank/DDBJ databases">
        <title>The decoding of complex shrimp genome reveals the adaptation for benthos swimmer, frequently molting mechanism and breeding impact on genome.</title>
        <authorList>
            <person name="Sun Y."/>
            <person name="Gao Y."/>
            <person name="Yu Y."/>
        </authorList>
    </citation>
    <scope>NUCLEOTIDE SEQUENCE [LARGE SCALE GENOMIC DNA]</scope>
    <source>
        <tissue evidence="8">Muscle</tissue>
    </source>
</reference>
<reference evidence="8 9" key="1">
    <citation type="submission" date="2018-04" db="EMBL/GenBank/DDBJ databases">
        <authorList>
            <person name="Zhang X."/>
            <person name="Yuan J."/>
            <person name="Li F."/>
            <person name="Xiang J."/>
        </authorList>
    </citation>
    <scope>NUCLEOTIDE SEQUENCE [LARGE SCALE GENOMIC DNA]</scope>
    <source>
        <tissue evidence="8">Muscle</tissue>
    </source>
</reference>
<dbReference type="PANTHER" id="PTHR12318:SF0">
    <property type="entry name" value="ACYL-COENZYME A DIPHOSPHATASE NUDT19"/>
    <property type="match status" value="1"/>
</dbReference>
<dbReference type="GO" id="GO:0046872">
    <property type="term" value="F:metal ion binding"/>
    <property type="evidence" value="ECO:0007669"/>
    <property type="project" value="UniProtKB-KW"/>
</dbReference>
<keyword evidence="4" id="KW-0479">Metal-binding</keyword>
<comment type="cofactor">
    <cofactor evidence="2">
        <name>Mg(2+)</name>
        <dbReference type="ChEBI" id="CHEBI:18420"/>
    </cofactor>
</comment>
<evidence type="ECO:0000256" key="4">
    <source>
        <dbReference type="ARBA" id="ARBA00022723"/>
    </source>
</evidence>
<comment type="caution">
    <text evidence="8">The sequence shown here is derived from an EMBL/GenBank/DDBJ whole genome shotgun (WGS) entry which is preliminary data.</text>
</comment>
<proteinExistence type="inferred from homology"/>
<name>A0A423SKT6_PENVA</name>
<comment type="cofactor">
    <cofactor evidence="1">
        <name>Mn(2+)</name>
        <dbReference type="ChEBI" id="CHEBI:29035"/>
    </cofactor>
</comment>
<dbReference type="GO" id="GO:0016818">
    <property type="term" value="F:hydrolase activity, acting on acid anhydrides, in phosphorus-containing anhydrides"/>
    <property type="evidence" value="ECO:0007669"/>
    <property type="project" value="InterPro"/>
</dbReference>
<evidence type="ECO:0000256" key="2">
    <source>
        <dbReference type="ARBA" id="ARBA00001946"/>
    </source>
</evidence>
<dbReference type="GO" id="GO:0005739">
    <property type="term" value="C:mitochondrion"/>
    <property type="evidence" value="ECO:0007669"/>
    <property type="project" value="TreeGrafter"/>
</dbReference>
<gene>
    <name evidence="8" type="ORF">C7M84_017311</name>
</gene>
<evidence type="ECO:0000256" key="7">
    <source>
        <dbReference type="ARBA" id="ARBA00023211"/>
    </source>
</evidence>
<evidence type="ECO:0000313" key="9">
    <source>
        <dbReference type="Proteomes" id="UP000283509"/>
    </source>
</evidence>
<evidence type="ECO:0000313" key="8">
    <source>
        <dbReference type="EMBL" id="ROT64744.1"/>
    </source>
</evidence>